<dbReference type="InterPro" id="IPR007156">
    <property type="entry name" value="MamQ_LemA"/>
</dbReference>
<dbReference type="Proteomes" id="UP000050640">
    <property type="component" value="Unplaced"/>
</dbReference>
<proteinExistence type="inferred from homology"/>
<name>A0A0R3RWG2_9BILA</name>
<evidence type="ECO:0000256" key="4">
    <source>
        <dbReference type="ARBA" id="ARBA00022989"/>
    </source>
</evidence>
<keyword evidence="6" id="KW-0732">Signal</keyword>
<accession>A0A0R3RWG2</accession>
<keyword evidence="4" id="KW-1133">Transmembrane helix</keyword>
<sequence length="203" mass="22653">MASSSGFLPRNVFSVLALAILMPLLSACGFNTIPTNEEQAKAAWSEVLNQYQRRADLIPNLVETVKGYAAQEKDVLTSVVEARAKATSVQVTPDTLKDPNAFKAFQDNQANLTGALSRLLAVVENYPDLKSNQNFLALQSQLEGTENRIAVARRDYIEAVRVYNTSLRTMPTIIWTWIWYTGSQPYQTFTIDDSAKQTPQVKF</sequence>
<comment type="similarity">
    <text evidence="2">Belongs to the LemA family.</text>
</comment>
<keyword evidence="3" id="KW-0812">Transmembrane</keyword>
<feature type="signal peptide" evidence="6">
    <location>
        <begin position="1"/>
        <end position="27"/>
    </location>
</feature>
<dbReference type="Gene3D" id="1.20.1440.20">
    <property type="entry name" value="LemA-like domain"/>
    <property type="match status" value="1"/>
</dbReference>
<dbReference type="GO" id="GO:0016020">
    <property type="term" value="C:membrane"/>
    <property type="evidence" value="ECO:0007669"/>
    <property type="project" value="UniProtKB-SubCell"/>
</dbReference>
<protein>
    <submittedName>
        <fullName evidence="8">LemA family protein</fullName>
    </submittedName>
</protein>
<evidence type="ECO:0000256" key="5">
    <source>
        <dbReference type="ARBA" id="ARBA00023136"/>
    </source>
</evidence>
<comment type="subcellular location">
    <subcellularLocation>
        <location evidence="1">Membrane</location>
        <topology evidence="1">Single-pass membrane protein</topology>
    </subcellularLocation>
</comment>
<dbReference type="Pfam" id="PF04011">
    <property type="entry name" value="LemA"/>
    <property type="match status" value="1"/>
</dbReference>
<keyword evidence="5" id="KW-0472">Membrane</keyword>
<evidence type="ECO:0000313" key="8">
    <source>
        <dbReference type="WBParaSite" id="EEL_0000649701-mRNA-1"/>
    </source>
</evidence>
<evidence type="ECO:0000256" key="1">
    <source>
        <dbReference type="ARBA" id="ARBA00004167"/>
    </source>
</evidence>
<organism evidence="7 8">
    <name type="scientific">Elaeophora elaphi</name>
    <dbReference type="NCBI Taxonomy" id="1147741"/>
    <lineage>
        <taxon>Eukaryota</taxon>
        <taxon>Metazoa</taxon>
        <taxon>Ecdysozoa</taxon>
        <taxon>Nematoda</taxon>
        <taxon>Chromadorea</taxon>
        <taxon>Rhabditida</taxon>
        <taxon>Spirurina</taxon>
        <taxon>Spiruromorpha</taxon>
        <taxon>Filarioidea</taxon>
        <taxon>Onchocercidae</taxon>
        <taxon>Elaeophora</taxon>
    </lineage>
</organism>
<dbReference type="SUPFAM" id="SSF140478">
    <property type="entry name" value="LemA-like"/>
    <property type="match status" value="1"/>
</dbReference>
<dbReference type="PANTHER" id="PTHR34478:SF2">
    <property type="entry name" value="MEMBRANE PROTEIN"/>
    <property type="match status" value="1"/>
</dbReference>
<feature type="chain" id="PRO_5006447834" evidence="6">
    <location>
        <begin position="28"/>
        <end position="203"/>
    </location>
</feature>
<reference evidence="8" key="1">
    <citation type="submission" date="2017-02" db="UniProtKB">
        <authorList>
            <consortium name="WormBaseParasite"/>
        </authorList>
    </citation>
    <scope>IDENTIFICATION</scope>
</reference>
<dbReference type="WBParaSite" id="EEL_0000649701-mRNA-1">
    <property type="protein sequence ID" value="EEL_0000649701-mRNA-1"/>
    <property type="gene ID" value="EEL_0000649701"/>
</dbReference>
<evidence type="ECO:0000256" key="3">
    <source>
        <dbReference type="ARBA" id="ARBA00022692"/>
    </source>
</evidence>
<evidence type="ECO:0000256" key="2">
    <source>
        <dbReference type="ARBA" id="ARBA00008854"/>
    </source>
</evidence>
<keyword evidence="7" id="KW-1185">Reference proteome</keyword>
<dbReference type="InterPro" id="IPR023353">
    <property type="entry name" value="LemA-like_dom_sf"/>
</dbReference>
<evidence type="ECO:0000313" key="7">
    <source>
        <dbReference type="Proteomes" id="UP000050640"/>
    </source>
</evidence>
<dbReference type="AlphaFoldDB" id="A0A0R3RWG2"/>
<dbReference type="PANTHER" id="PTHR34478">
    <property type="entry name" value="PROTEIN LEMA"/>
    <property type="match status" value="1"/>
</dbReference>
<evidence type="ECO:0000256" key="6">
    <source>
        <dbReference type="SAM" id="SignalP"/>
    </source>
</evidence>